<comment type="caution">
    <text evidence="9">The sequence shown here is derived from an EMBL/GenBank/DDBJ whole genome shotgun (WGS) entry which is preliminary data.</text>
</comment>
<evidence type="ECO:0000259" key="8">
    <source>
        <dbReference type="Pfam" id="PF04239"/>
    </source>
</evidence>
<dbReference type="PANTHER" id="PTHR34582:SF6">
    <property type="entry name" value="UPF0702 TRANSMEMBRANE PROTEIN YCAP"/>
    <property type="match status" value="1"/>
</dbReference>
<accession>A0A1E2S132</accession>
<gene>
    <name evidence="9" type="ORF">A7A08_01218</name>
</gene>
<dbReference type="STRING" id="1177755.A7A08_01218"/>
<sequence>MELIDTIFGVTGDTTWPQECARAAVIFFYGLLLIRLAGRRTFGQWSALDVIVSVTAGSALSRALTGNAPLGGTMAAVTVLMGLHWLLAQIVSRNKAAASILEGNPIVLAKGGKLSQPECHRHGVSHADILEALHGAGLERVNQARLVTLSPNGVITVIPGKAA</sequence>
<dbReference type="InterPro" id="IPR023090">
    <property type="entry name" value="UPF0702_alpha/beta_dom_sf"/>
</dbReference>
<evidence type="ECO:0000256" key="5">
    <source>
        <dbReference type="ARBA" id="ARBA00022989"/>
    </source>
</evidence>
<keyword evidence="5 7" id="KW-1133">Transmembrane helix</keyword>
<dbReference type="EMBL" id="MASI01000002">
    <property type="protein sequence ID" value="ODA68048.1"/>
    <property type="molecule type" value="Genomic_DNA"/>
</dbReference>
<feature type="transmembrane region" description="Helical" evidence="7">
    <location>
        <begin position="20"/>
        <end position="38"/>
    </location>
</feature>
<evidence type="ECO:0000256" key="6">
    <source>
        <dbReference type="ARBA" id="ARBA00023136"/>
    </source>
</evidence>
<dbReference type="RefSeq" id="WP_069094556.1">
    <property type="nucleotide sequence ID" value="NZ_MASI01000002.1"/>
</dbReference>
<keyword evidence="3" id="KW-1003">Cell membrane</keyword>
<keyword evidence="4 7" id="KW-0812">Transmembrane</keyword>
<proteinExistence type="inferred from homology"/>
<evidence type="ECO:0000313" key="9">
    <source>
        <dbReference type="EMBL" id="ODA68048.1"/>
    </source>
</evidence>
<reference evidence="9 10" key="1">
    <citation type="submission" date="2016-07" db="EMBL/GenBank/DDBJ databases">
        <title>Draft genome sequence of Methyloligella halotolerans C2T (VKM B-2706T=CCUG 61687T=DSM 25045T), a halotolerant polyhydroxybutyrate accumulating methylotroph.</title>
        <authorList>
            <person name="Vasilenko O.V."/>
            <person name="Doronina N.V."/>
            <person name="Poroshina M.N."/>
            <person name="Tarlachkov S.V."/>
            <person name="Trotsenko Y.A."/>
        </authorList>
    </citation>
    <scope>NUCLEOTIDE SEQUENCE [LARGE SCALE GENOMIC DNA]</scope>
    <source>
        <strain evidence="9 10">VKM B-2706</strain>
    </source>
</reference>
<organism evidence="9 10">
    <name type="scientific">Methyloligella halotolerans</name>
    <dbReference type="NCBI Taxonomy" id="1177755"/>
    <lineage>
        <taxon>Bacteria</taxon>
        <taxon>Pseudomonadati</taxon>
        <taxon>Pseudomonadota</taxon>
        <taxon>Alphaproteobacteria</taxon>
        <taxon>Hyphomicrobiales</taxon>
        <taxon>Hyphomicrobiaceae</taxon>
        <taxon>Methyloligella</taxon>
    </lineage>
</organism>
<dbReference type="Pfam" id="PF04239">
    <property type="entry name" value="DUF421"/>
    <property type="match status" value="1"/>
</dbReference>
<dbReference type="Gene3D" id="3.30.240.20">
    <property type="entry name" value="bsu07140 like domains"/>
    <property type="match status" value="1"/>
</dbReference>
<evidence type="ECO:0000256" key="2">
    <source>
        <dbReference type="ARBA" id="ARBA00006448"/>
    </source>
</evidence>
<evidence type="ECO:0000256" key="1">
    <source>
        <dbReference type="ARBA" id="ARBA00004651"/>
    </source>
</evidence>
<feature type="domain" description="YetF C-terminal" evidence="8">
    <location>
        <begin position="93"/>
        <end position="160"/>
    </location>
</feature>
<dbReference type="AlphaFoldDB" id="A0A1E2S132"/>
<dbReference type="OrthoDB" id="9793799at2"/>
<evidence type="ECO:0000313" key="10">
    <source>
        <dbReference type="Proteomes" id="UP000095087"/>
    </source>
</evidence>
<name>A0A1E2S132_9HYPH</name>
<dbReference type="InterPro" id="IPR007353">
    <property type="entry name" value="DUF421"/>
</dbReference>
<feature type="transmembrane region" description="Helical" evidence="7">
    <location>
        <begin position="70"/>
        <end position="88"/>
    </location>
</feature>
<evidence type="ECO:0000256" key="3">
    <source>
        <dbReference type="ARBA" id="ARBA00022475"/>
    </source>
</evidence>
<comment type="similarity">
    <text evidence="2">Belongs to the UPF0702 family.</text>
</comment>
<evidence type="ECO:0000256" key="7">
    <source>
        <dbReference type="SAM" id="Phobius"/>
    </source>
</evidence>
<dbReference type="PANTHER" id="PTHR34582">
    <property type="entry name" value="UPF0702 TRANSMEMBRANE PROTEIN YCAP"/>
    <property type="match status" value="1"/>
</dbReference>
<dbReference type="Proteomes" id="UP000095087">
    <property type="component" value="Unassembled WGS sequence"/>
</dbReference>
<dbReference type="GO" id="GO:0005886">
    <property type="term" value="C:plasma membrane"/>
    <property type="evidence" value="ECO:0007669"/>
    <property type="project" value="UniProtKB-SubCell"/>
</dbReference>
<evidence type="ECO:0000256" key="4">
    <source>
        <dbReference type="ARBA" id="ARBA00022692"/>
    </source>
</evidence>
<protein>
    <recommendedName>
        <fullName evidence="8">YetF C-terminal domain-containing protein</fullName>
    </recommendedName>
</protein>
<comment type="subcellular location">
    <subcellularLocation>
        <location evidence="1">Cell membrane</location>
        <topology evidence="1">Multi-pass membrane protein</topology>
    </subcellularLocation>
</comment>
<keyword evidence="10" id="KW-1185">Reference proteome</keyword>
<keyword evidence="6 7" id="KW-0472">Membrane</keyword>